<protein>
    <submittedName>
        <fullName evidence="1">Uncharacterized protein</fullName>
    </submittedName>
</protein>
<dbReference type="Proteomes" id="UP001055879">
    <property type="component" value="Linkage Group LG03"/>
</dbReference>
<comment type="caution">
    <text evidence="1">The sequence shown here is derived from an EMBL/GenBank/DDBJ whole genome shotgun (WGS) entry which is preliminary data.</text>
</comment>
<gene>
    <name evidence="1" type="ORF">L6452_09694</name>
</gene>
<organism evidence="1 2">
    <name type="scientific">Arctium lappa</name>
    <name type="common">Greater burdock</name>
    <name type="synonym">Lappa major</name>
    <dbReference type="NCBI Taxonomy" id="4217"/>
    <lineage>
        <taxon>Eukaryota</taxon>
        <taxon>Viridiplantae</taxon>
        <taxon>Streptophyta</taxon>
        <taxon>Embryophyta</taxon>
        <taxon>Tracheophyta</taxon>
        <taxon>Spermatophyta</taxon>
        <taxon>Magnoliopsida</taxon>
        <taxon>eudicotyledons</taxon>
        <taxon>Gunneridae</taxon>
        <taxon>Pentapetalae</taxon>
        <taxon>asterids</taxon>
        <taxon>campanulids</taxon>
        <taxon>Asterales</taxon>
        <taxon>Asteraceae</taxon>
        <taxon>Carduoideae</taxon>
        <taxon>Cardueae</taxon>
        <taxon>Arctiinae</taxon>
        <taxon>Arctium</taxon>
    </lineage>
</organism>
<accession>A0ACB9DL67</accession>
<proteinExistence type="predicted"/>
<keyword evidence="2" id="KW-1185">Reference proteome</keyword>
<name>A0ACB9DL67_ARCLA</name>
<evidence type="ECO:0000313" key="2">
    <source>
        <dbReference type="Proteomes" id="UP001055879"/>
    </source>
</evidence>
<dbReference type="EMBL" id="CM042049">
    <property type="protein sequence ID" value="KAI3747241.1"/>
    <property type="molecule type" value="Genomic_DNA"/>
</dbReference>
<reference evidence="2" key="1">
    <citation type="journal article" date="2022" name="Mol. Ecol. Resour.">
        <title>The genomes of chicory, endive, great burdock and yacon provide insights into Asteraceae palaeo-polyploidization history and plant inulin production.</title>
        <authorList>
            <person name="Fan W."/>
            <person name="Wang S."/>
            <person name="Wang H."/>
            <person name="Wang A."/>
            <person name="Jiang F."/>
            <person name="Liu H."/>
            <person name="Zhao H."/>
            <person name="Xu D."/>
            <person name="Zhang Y."/>
        </authorList>
    </citation>
    <scope>NUCLEOTIDE SEQUENCE [LARGE SCALE GENOMIC DNA]</scope>
    <source>
        <strain evidence="2">cv. Niubang</strain>
    </source>
</reference>
<sequence>MLMIMNESLDAEKQVSVDPISMTQQATHRSWSSPVKPLPLLPTKYKFLSTTSLPISPRIASSKIRPTDHHTPNPTPPPRSPTNTRLQRSKSGGEHRSSVPYSSFDTSVAAIICERRSSTKPAGDDGQDHRITATTNEVIKPNNADSEFKCGALCLFLPGFGKGKQVRARRVEPEGTRNVISQRVSLEKFECGSWRSSAIQSDDDQHSSTLYFDLPLELIRTNVNDTSLPMNSAFVFNKSAKGVLKTTGGGGASAERKSQEGCRRVRFSTSDPPTQPTSPSSCITPRLRKAREDFNAFLEAQSA</sequence>
<evidence type="ECO:0000313" key="1">
    <source>
        <dbReference type="EMBL" id="KAI3747241.1"/>
    </source>
</evidence>
<reference evidence="1 2" key="2">
    <citation type="journal article" date="2022" name="Mol. Ecol. Resour.">
        <title>The genomes of chicory, endive, great burdock and yacon provide insights into Asteraceae paleo-polyploidization history and plant inulin production.</title>
        <authorList>
            <person name="Fan W."/>
            <person name="Wang S."/>
            <person name="Wang H."/>
            <person name="Wang A."/>
            <person name="Jiang F."/>
            <person name="Liu H."/>
            <person name="Zhao H."/>
            <person name="Xu D."/>
            <person name="Zhang Y."/>
        </authorList>
    </citation>
    <scope>NUCLEOTIDE SEQUENCE [LARGE SCALE GENOMIC DNA]</scope>
    <source>
        <strain evidence="2">cv. Niubang</strain>
    </source>
</reference>